<protein>
    <submittedName>
        <fullName evidence="1">Uncharacterized protein</fullName>
    </submittedName>
</protein>
<dbReference type="EMBL" id="CP045273">
    <property type="protein sequence ID" value="QJX80906.1"/>
    <property type="molecule type" value="Genomic_DNA"/>
</dbReference>
<proteinExistence type="predicted"/>
<accession>A0A6M6E5T5</accession>
<evidence type="ECO:0000313" key="1">
    <source>
        <dbReference type="EMBL" id="QJX80906.1"/>
    </source>
</evidence>
<dbReference type="Proteomes" id="UP000501076">
    <property type="component" value="Plasmid pFDU301A"/>
</dbReference>
<dbReference type="AlphaFoldDB" id="A0A6M6E5T5"/>
<gene>
    <name evidence="1" type="ORF">FDZ14_32975</name>
</gene>
<name>A0A6M6E5T5_PRIMG</name>
<evidence type="ECO:0000313" key="2">
    <source>
        <dbReference type="Proteomes" id="UP000501076"/>
    </source>
</evidence>
<organism evidence="1 2">
    <name type="scientific">Priestia megaterium</name>
    <name type="common">Bacillus megaterium</name>
    <dbReference type="NCBI Taxonomy" id="1404"/>
    <lineage>
        <taxon>Bacteria</taxon>
        <taxon>Bacillati</taxon>
        <taxon>Bacillota</taxon>
        <taxon>Bacilli</taxon>
        <taxon>Bacillales</taxon>
        <taxon>Bacillaceae</taxon>
        <taxon>Priestia</taxon>
    </lineage>
</organism>
<keyword evidence="1" id="KW-0614">Plasmid</keyword>
<geneLocation type="plasmid" evidence="2">
    <name>pfdu301a</name>
</geneLocation>
<sequence>MDIDWNEIKVRILMRFVSEFPFLKIVGLLNFNIDRYICSRHLEIGNKDTVEKVEGALRKAFKIIGMKVDISKFFRIEKALLEEMRELLYTPTLTFNLEAGLNFSIQNSDLYELNRIQMIKCIERMQMCCLESQKKPNMPIDILFGDEEYIRDKLVELRGSNAMQNKINELKAGINCNLIKQVSEKMKEYYEKCIQEETRKYLLEHNIRVTREAE</sequence>
<dbReference type="RefSeq" id="WP_171778906.1">
    <property type="nucleotide sequence ID" value="NZ_CP045273.1"/>
</dbReference>
<reference evidence="1 2" key="1">
    <citation type="submission" date="2019-10" db="EMBL/GenBank/DDBJ databases">
        <title>Complete genome sequences for adaption low water activity.</title>
        <authorList>
            <person name="Zhao L."/>
            <person name="Zhong J."/>
        </authorList>
    </citation>
    <scope>NUCLEOTIDE SEQUENCE [LARGE SCALE GENOMIC DNA]</scope>
    <source>
        <strain evidence="1 2">FDU301</strain>
        <plasmid evidence="2">pfdu301a</plasmid>
    </source>
</reference>